<dbReference type="InterPro" id="IPR006674">
    <property type="entry name" value="HD_domain"/>
</dbReference>
<keyword evidence="4" id="KW-1185">Reference proteome</keyword>
<protein>
    <submittedName>
        <fullName evidence="3">DgyrCDS6559</fullName>
    </submittedName>
</protein>
<gene>
    <name evidence="3" type="ORF">DGYR_LOCUS6295</name>
</gene>
<dbReference type="InterPro" id="IPR003607">
    <property type="entry name" value="HD/PDEase_dom"/>
</dbReference>
<evidence type="ECO:0000313" key="3">
    <source>
        <dbReference type="EMBL" id="CAD5117810.1"/>
    </source>
</evidence>
<dbReference type="PANTHER" id="PTHR11373">
    <property type="entry name" value="DEOXYNUCLEOSIDE TRIPHOSPHATE TRIPHOSPHOHYDROLASE"/>
    <property type="match status" value="1"/>
</dbReference>
<dbReference type="Gene3D" id="1.10.3210.10">
    <property type="entry name" value="Hypothetical protein af1432"/>
    <property type="match status" value="1"/>
</dbReference>
<evidence type="ECO:0000259" key="2">
    <source>
        <dbReference type="SMART" id="SM00471"/>
    </source>
</evidence>
<evidence type="ECO:0000313" key="4">
    <source>
        <dbReference type="Proteomes" id="UP000549394"/>
    </source>
</evidence>
<feature type="domain" description="HD/PDEase" evidence="2">
    <location>
        <begin position="46"/>
        <end position="211"/>
    </location>
</feature>
<proteinExistence type="inferred from homology"/>
<dbReference type="InterPro" id="IPR050135">
    <property type="entry name" value="dGTPase-like"/>
</dbReference>
<comment type="caution">
    <text evidence="3">The sequence shown here is derived from an EMBL/GenBank/DDBJ whole genome shotgun (WGS) entry which is preliminary data.</text>
</comment>
<dbReference type="GO" id="GO:0051607">
    <property type="term" value="P:defense response to virus"/>
    <property type="evidence" value="ECO:0007669"/>
    <property type="project" value="TreeGrafter"/>
</dbReference>
<dbReference type="PANTHER" id="PTHR11373:SF4">
    <property type="entry name" value="DEOXYNUCLEOSIDE TRIPHOSPHATE TRIPHOSPHOHYDROLASE SAMHD1"/>
    <property type="match status" value="1"/>
</dbReference>
<dbReference type="EMBL" id="CAJFCJ010000007">
    <property type="protein sequence ID" value="CAD5117810.1"/>
    <property type="molecule type" value="Genomic_DNA"/>
</dbReference>
<comment type="similarity">
    <text evidence="1">Belongs to the SAMHD1 family.</text>
</comment>
<dbReference type="Gene3D" id="3.30.70.2760">
    <property type="match status" value="1"/>
</dbReference>
<dbReference type="GO" id="GO:0006203">
    <property type="term" value="P:dGTP catabolic process"/>
    <property type="evidence" value="ECO:0007669"/>
    <property type="project" value="TreeGrafter"/>
</dbReference>
<dbReference type="SUPFAM" id="SSF109604">
    <property type="entry name" value="HD-domain/PDEase-like"/>
    <property type="match status" value="1"/>
</dbReference>
<organism evidence="3 4">
    <name type="scientific">Dimorphilus gyrociliatus</name>
    <dbReference type="NCBI Taxonomy" id="2664684"/>
    <lineage>
        <taxon>Eukaryota</taxon>
        <taxon>Metazoa</taxon>
        <taxon>Spiralia</taxon>
        <taxon>Lophotrochozoa</taxon>
        <taxon>Annelida</taxon>
        <taxon>Polychaeta</taxon>
        <taxon>Polychaeta incertae sedis</taxon>
        <taxon>Dinophilidae</taxon>
        <taxon>Dimorphilus</taxon>
    </lineage>
</organism>
<dbReference type="Proteomes" id="UP000549394">
    <property type="component" value="Unassembled WGS sequence"/>
</dbReference>
<dbReference type="SMART" id="SM00471">
    <property type="entry name" value="HDc"/>
    <property type="match status" value="1"/>
</dbReference>
<sequence length="467" mass="55162">MKGFNDAIHGYINIDPLLIRVIDTRQFQRLRHIKQLGACYWVYPTACHNRFEHSIGTCHLAQLLIQSLREKLHADSHLGVEISDKDAFCVSLAALCHDLGHGPFSHMFDGRFLSKYPEYARRHEEMSVEMLKHLVEKNDLMKIFKQRFPDFDDNDLIFVSEMIRGPDETGEYKGRTDKKKRFLYDIVSNKHSGVDVDKFDYIARDSFYLGIDSSFDHTRFIQYAKVVKVQNENESESFQICTREKEVEVMYDLFHMRAVLYQRAYCHKTKMIIEHRLSEVLDLSVKHLKFRKQSDLEKTYNILEATNDIEVFEQLTDNIFDRIKYYDDPNNSDMNRAKELLMRIDERKLFKFVAEIRGDLADKQSLLDDIMSRSSIKIDKKKIIIDRMKIDYGKGQENPINFLYFYKKSCPDRGVRMYREDISNLLPVSYCDRKLRIYYEDDDKAIIDELSAIIDDFKRNGLPTSLS</sequence>
<dbReference type="Pfam" id="PF01966">
    <property type="entry name" value="HD"/>
    <property type="match status" value="1"/>
</dbReference>
<accession>A0A7I8VNF1</accession>
<dbReference type="GO" id="GO:0005634">
    <property type="term" value="C:nucleus"/>
    <property type="evidence" value="ECO:0007669"/>
    <property type="project" value="TreeGrafter"/>
</dbReference>
<name>A0A7I8VNF1_9ANNE</name>
<evidence type="ECO:0000256" key="1">
    <source>
        <dbReference type="ARBA" id="ARBA00005776"/>
    </source>
</evidence>
<dbReference type="GO" id="GO:0045088">
    <property type="term" value="P:regulation of innate immune response"/>
    <property type="evidence" value="ECO:0007669"/>
    <property type="project" value="TreeGrafter"/>
</dbReference>
<dbReference type="GO" id="GO:0008832">
    <property type="term" value="F:dGTPase activity"/>
    <property type="evidence" value="ECO:0007669"/>
    <property type="project" value="TreeGrafter"/>
</dbReference>
<dbReference type="OrthoDB" id="9991235at2759"/>
<dbReference type="AlphaFoldDB" id="A0A7I8VNF1"/>
<reference evidence="3 4" key="1">
    <citation type="submission" date="2020-08" db="EMBL/GenBank/DDBJ databases">
        <authorList>
            <person name="Hejnol A."/>
        </authorList>
    </citation>
    <scope>NUCLEOTIDE SEQUENCE [LARGE SCALE GENOMIC DNA]</scope>
</reference>
<dbReference type="CDD" id="cd00077">
    <property type="entry name" value="HDc"/>
    <property type="match status" value="1"/>
</dbReference>